<proteinExistence type="predicted"/>
<dbReference type="eggNOG" id="ENOG5033PNI">
    <property type="taxonomic scope" value="Bacteria"/>
</dbReference>
<organism evidence="1 2">
    <name type="scientific">Saccharicrinis fermentans DSM 9555 = JCM 21142</name>
    <dbReference type="NCBI Taxonomy" id="869213"/>
    <lineage>
        <taxon>Bacteria</taxon>
        <taxon>Pseudomonadati</taxon>
        <taxon>Bacteroidota</taxon>
        <taxon>Bacteroidia</taxon>
        <taxon>Marinilabiliales</taxon>
        <taxon>Marinilabiliaceae</taxon>
        <taxon>Saccharicrinis</taxon>
    </lineage>
</organism>
<evidence type="ECO:0008006" key="3">
    <source>
        <dbReference type="Google" id="ProtNLM"/>
    </source>
</evidence>
<dbReference type="EMBL" id="BAMD01000007">
    <property type="protein sequence ID" value="GAF02211.1"/>
    <property type="molecule type" value="Genomic_DNA"/>
</dbReference>
<name>W7YCM4_9BACT</name>
<dbReference type="AlphaFoldDB" id="W7YCM4"/>
<gene>
    <name evidence="1" type="ORF">JCM21142_3840</name>
</gene>
<evidence type="ECO:0000313" key="1">
    <source>
        <dbReference type="EMBL" id="GAF02211.1"/>
    </source>
</evidence>
<dbReference type="OrthoDB" id="1116805at2"/>
<dbReference type="Proteomes" id="UP000019402">
    <property type="component" value="Unassembled WGS sequence"/>
</dbReference>
<comment type="caution">
    <text evidence="1">The sequence shown here is derived from an EMBL/GenBank/DDBJ whole genome shotgun (WGS) entry which is preliminary data.</text>
</comment>
<sequence length="299" mass="34196">MIKHFFIPTIAAFIIIFSSCTGCSNNTKKDTTKEDPTLDFESISVIDSIDAVFYALPSPEEIISYVKDNHVTFDAKLMHNYNEAKLYTGYEKKALACGVYFADLAYISAFNKSDFSAEYISTIDYLLKELNINPQFTKKQQERIINASMEPDSLYAISRELYDTVISYLQEYDEGKTLSLLSVGTFVESLYLTTRLHNDFEKQKDAINRIAEQKLLFEDIVTMATTYEKNQIISEMIGDLKVLEQSFNNLNVHIGESEAKTQADGSLRIEGKSKITITEENYFIFSDNVQDFRTKIIKQ</sequence>
<dbReference type="STRING" id="869213.GCA_000517085_00676"/>
<evidence type="ECO:0000313" key="2">
    <source>
        <dbReference type="Proteomes" id="UP000019402"/>
    </source>
</evidence>
<dbReference type="PROSITE" id="PS51257">
    <property type="entry name" value="PROKAR_LIPOPROTEIN"/>
    <property type="match status" value="1"/>
</dbReference>
<dbReference type="RefSeq" id="WP_027470668.1">
    <property type="nucleotide sequence ID" value="NZ_BAMD01000007.1"/>
</dbReference>
<protein>
    <recommendedName>
        <fullName evidence="3">Lipoprotein</fullName>
    </recommendedName>
</protein>
<accession>W7YCM4</accession>
<reference evidence="1 2" key="1">
    <citation type="journal article" date="2014" name="Genome Announc.">
        <title>Draft Genome Sequence of Cytophaga fermentans JCM 21142T, a Facultative Anaerobe Isolated from Marine Mud.</title>
        <authorList>
            <person name="Starns D."/>
            <person name="Oshima K."/>
            <person name="Suda W."/>
            <person name="Iino T."/>
            <person name="Yuki M."/>
            <person name="Inoue J."/>
            <person name="Kitamura K."/>
            <person name="Iida T."/>
            <person name="Darby A."/>
            <person name="Hattori M."/>
            <person name="Ohkuma M."/>
        </authorList>
    </citation>
    <scope>NUCLEOTIDE SEQUENCE [LARGE SCALE GENOMIC DNA]</scope>
    <source>
        <strain evidence="1 2">JCM 21142</strain>
    </source>
</reference>
<keyword evidence="2" id="KW-1185">Reference proteome</keyword>